<keyword evidence="8" id="KW-1185">Reference proteome</keyword>
<evidence type="ECO:0000313" key="7">
    <source>
        <dbReference type="EMBL" id="RVU06506.1"/>
    </source>
</evidence>
<dbReference type="OrthoDB" id="9773738at2"/>
<proteinExistence type="inferred from homology"/>
<sequence length="272" mass="29862">MRKMARYAISGLISAAALCATIPASAQPVPVKLWRMQCGKDQPLPKPMFSDAFRYPEGSTKDFTFSCYLIKHGDDYMVWDAGLPGTEAPRIVDQLAQLGLTPLNIRFLGVSHYHFDHIGQAADFGVSTLLIGAEDFAAVRQGARLPDNSTTSGLRLAPWIVGGGKVELLSQDHDVFGDGTVRVLRLPGHTPGHRALLVALPRRGNVLLSGDLYHFPENRHFREVPAFNTDRAQTQASMQRFEEIATRLNAQVIIQHEPGDVAKLPVFPNAAE</sequence>
<feature type="domain" description="Metallo-beta-lactamase" evidence="6">
    <location>
        <begin position="64"/>
        <end position="256"/>
    </location>
</feature>
<dbReference type="Pfam" id="PF00753">
    <property type="entry name" value="Lactamase_B"/>
    <property type="match status" value="1"/>
</dbReference>
<organism evidence="7 8">
    <name type="scientific">Novosphingobium umbonatum</name>
    <dbReference type="NCBI Taxonomy" id="1908524"/>
    <lineage>
        <taxon>Bacteria</taxon>
        <taxon>Pseudomonadati</taxon>
        <taxon>Pseudomonadota</taxon>
        <taxon>Alphaproteobacteria</taxon>
        <taxon>Sphingomonadales</taxon>
        <taxon>Sphingomonadaceae</taxon>
        <taxon>Novosphingobium</taxon>
    </lineage>
</organism>
<evidence type="ECO:0000259" key="6">
    <source>
        <dbReference type="SMART" id="SM00849"/>
    </source>
</evidence>
<evidence type="ECO:0000256" key="1">
    <source>
        <dbReference type="ARBA" id="ARBA00007749"/>
    </source>
</evidence>
<evidence type="ECO:0000256" key="5">
    <source>
        <dbReference type="SAM" id="SignalP"/>
    </source>
</evidence>
<dbReference type="CDD" id="cd07729">
    <property type="entry name" value="AHL_lactonase_MBL-fold"/>
    <property type="match status" value="1"/>
</dbReference>
<keyword evidence="2" id="KW-0479">Metal-binding</keyword>
<dbReference type="InterPro" id="IPR051013">
    <property type="entry name" value="MBL_superfamily_lactonases"/>
</dbReference>
<evidence type="ECO:0000256" key="2">
    <source>
        <dbReference type="ARBA" id="ARBA00022723"/>
    </source>
</evidence>
<gene>
    <name evidence="7" type="ORF">EOE18_06500</name>
</gene>
<dbReference type="GO" id="GO:0046872">
    <property type="term" value="F:metal ion binding"/>
    <property type="evidence" value="ECO:0007669"/>
    <property type="project" value="UniProtKB-KW"/>
</dbReference>
<dbReference type="InterPro" id="IPR036866">
    <property type="entry name" value="RibonucZ/Hydroxyglut_hydro"/>
</dbReference>
<dbReference type="Proteomes" id="UP000282837">
    <property type="component" value="Unassembled WGS sequence"/>
</dbReference>
<accession>A0A437N999</accession>
<evidence type="ECO:0000256" key="4">
    <source>
        <dbReference type="ARBA" id="ARBA00022833"/>
    </source>
</evidence>
<dbReference type="AlphaFoldDB" id="A0A437N999"/>
<dbReference type="Gene3D" id="3.60.15.10">
    <property type="entry name" value="Ribonuclease Z/Hydroxyacylglutathione hydrolase-like"/>
    <property type="match status" value="1"/>
</dbReference>
<evidence type="ECO:0000313" key="8">
    <source>
        <dbReference type="Proteomes" id="UP000282837"/>
    </source>
</evidence>
<protein>
    <submittedName>
        <fullName evidence="7">N-acyl homoserine lactonase family protein</fullName>
    </submittedName>
</protein>
<evidence type="ECO:0000256" key="3">
    <source>
        <dbReference type="ARBA" id="ARBA00022801"/>
    </source>
</evidence>
<feature type="signal peptide" evidence="5">
    <location>
        <begin position="1"/>
        <end position="26"/>
    </location>
</feature>
<dbReference type="GO" id="GO:0016787">
    <property type="term" value="F:hydrolase activity"/>
    <property type="evidence" value="ECO:0007669"/>
    <property type="project" value="UniProtKB-KW"/>
</dbReference>
<keyword evidence="5" id="KW-0732">Signal</keyword>
<dbReference type="PANTHER" id="PTHR42978:SF3">
    <property type="entry name" value="BLR3078 PROTEIN"/>
    <property type="match status" value="1"/>
</dbReference>
<feature type="chain" id="PRO_5019517176" evidence="5">
    <location>
        <begin position="27"/>
        <end position="272"/>
    </location>
</feature>
<keyword evidence="4" id="KW-0862">Zinc</keyword>
<dbReference type="PANTHER" id="PTHR42978">
    <property type="entry name" value="QUORUM-QUENCHING LACTONASE YTNP-RELATED-RELATED"/>
    <property type="match status" value="1"/>
</dbReference>
<reference evidence="7 8" key="1">
    <citation type="submission" date="2019-01" db="EMBL/GenBank/DDBJ databases">
        <authorList>
            <person name="Chen W.-M."/>
        </authorList>
    </citation>
    <scope>NUCLEOTIDE SEQUENCE [LARGE SCALE GENOMIC DNA]</scope>
    <source>
        <strain evidence="7 8">FSY-9</strain>
    </source>
</reference>
<dbReference type="SMART" id="SM00849">
    <property type="entry name" value="Lactamase_B"/>
    <property type="match status" value="1"/>
</dbReference>
<name>A0A437N999_9SPHN</name>
<comment type="similarity">
    <text evidence="1">Belongs to the metallo-beta-lactamase superfamily.</text>
</comment>
<dbReference type="SUPFAM" id="SSF56281">
    <property type="entry name" value="Metallo-hydrolase/oxidoreductase"/>
    <property type="match status" value="1"/>
</dbReference>
<dbReference type="EMBL" id="SACO01000003">
    <property type="protein sequence ID" value="RVU06506.1"/>
    <property type="molecule type" value="Genomic_DNA"/>
</dbReference>
<dbReference type="InterPro" id="IPR001279">
    <property type="entry name" value="Metallo-B-lactamas"/>
</dbReference>
<comment type="caution">
    <text evidence="7">The sequence shown here is derived from an EMBL/GenBank/DDBJ whole genome shotgun (WGS) entry which is preliminary data.</text>
</comment>
<keyword evidence="3" id="KW-0378">Hydrolase</keyword>